<keyword evidence="3" id="KW-1185">Reference proteome</keyword>
<name>A0A2N3IDE6_9BACT</name>
<feature type="domain" description="Secretion system C-terminal sorting" evidence="1">
    <location>
        <begin position="220"/>
        <end position="289"/>
    </location>
</feature>
<comment type="caution">
    <text evidence="2">The sequence shown here is derived from an EMBL/GenBank/DDBJ whole genome shotgun (WGS) entry which is preliminary data.</text>
</comment>
<evidence type="ECO:0000313" key="2">
    <source>
        <dbReference type="EMBL" id="PKQ68285.1"/>
    </source>
</evidence>
<evidence type="ECO:0000259" key="1">
    <source>
        <dbReference type="Pfam" id="PF18962"/>
    </source>
</evidence>
<dbReference type="NCBIfam" id="TIGR04183">
    <property type="entry name" value="Por_Secre_tail"/>
    <property type="match status" value="1"/>
</dbReference>
<accession>A0A2N3IDE6</accession>
<evidence type="ECO:0000313" key="3">
    <source>
        <dbReference type="Proteomes" id="UP000233387"/>
    </source>
</evidence>
<organism evidence="2 3">
    <name type="scientific">Raineya orbicola</name>
    <dbReference type="NCBI Taxonomy" id="2016530"/>
    <lineage>
        <taxon>Bacteria</taxon>
        <taxon>Pseudomonadati</taxon>
        <taxon>Bacteroidota</taxon>
        <taxon>Cytophagia</taxon>
        <taxon>Cytophagales</taxon>
        <taxon>Raineyaceae</taxon>
        <taxon>Raineya</taxon>
    </lineage>
</organism>
<dbReference type="OrthoDB" id="926075at2"/>
<gene>
    <name evidence="2" type="ORF">Rain11_1753</name>
</gene>
<dbReference type="RefSeq" id="WP_101359023.1">
    <property type="nucleotide sequence ID" value="NZ_NKXO01000026.1"/>
</dbReference>
<dbReference type="AlphaFoldDB" id="A0A2N3IDE6"/>
<sequence>MQGDDVILACSHIGNATYSRKLGANLGSNFNMAGSNFDGTLLKISGDNGNLQWYHSISGANEDKLSSLALFNDNDDWYLWGVGSFQGNVDFNFEPNISEVIQGHSGSTFYAKYRFKLPQSIDMASFSTNTLPDGRIQLSAQTDANLPEVKFFSTNTKVAQVDNANILTIFPIFEEDEALIRAYHSGNTLFLPTDTVTLMKINSYSLVNHLQGGLENQLNIFPNPTSDYFILKNKNSSIIIENIEIFDTFGKKVASLLQQDERYNIKHLSKGIYYLYILTNEGGIRRKLIKN</sequence>
<reference evidence="2 3" key="1">
    <citation type="submission" date="2017-06" db="EMBL/GenBank/DDBJ databases">
        <title>Raineya orbicola gen. nov., sp. nov. a slightly thermophilic bacterium of the phylum Bacteroidetes and the description of Raineyaceae fam. nov.</title>
        <authorList>
            <person name="Albuquerque L."/>
            <person name="Polonia A.R.M."/>
            <person name="Barroso C."/>
            <person name="Froufe H.J.C."/>
            <person name="Lage O."/>
            <person name="Lobo-Da-Cunha A."/>
            <person name="Egas C."/>
            <person name="Da Costa M.S."/>
        </authorList>
    </citation>
    <scope>NUCLEOTIDE SEQUENCE [LARGE SCALE GENOMIC DNA]</scope>
    <source>
        <strain evidence="2 3">SPSPC-11</strain>
    </source>
</reference>
<dbReference type="EMBL" id="NKXO01000026">
    <property type="protein sequence ID" value="PKQ68285.1"/>
    <property type="molecule type" value="Genomic_DNA"/>
</dbReference>
<dbReference type="InterPro" id="IPR026444">
    <property type="entry name" value="Secre_tail"/>
</dbReference>
<dbReference type="Pfam" id="PF18962">
    <property type="entry name" value="Por_Secre_tail"/>
    <property type="match status" value="1"/>
</dbReference>
<protein>
    <submittedName>
        <fullName evidence="2">Por secretion system C-terminal sorting domain</fullName>
    </submittedName>
</protein>
<proteinExistence type="predicted"/>
<dbReference type="Proteomes" id="UP000233387">
    <property type="component" value="Unassembled WGS sequence"/>
</dbReference>